<dbReference type="PANTHER" id="PTHR43406:SF1">
    <property type="entry name" value="TRYPTOPHAN SYNTHASE ALPHA CHAIN, CHLOROPLASTIC"/>
    <property type="match status" value="1"/>
</dbReference>
<evidence type="ECO:0000256" key="3">
    <source>
        <dbReference type="ARBA" id="ARBA00011270"/>
    </source>
</evidence>
<dbReference type="NCBIfam" id="TIGR00262">
    <property type="entry name" value="trpA"/>
    <property type="match status" value="1"/>
</dbReference>
<dbReference type="Pfam" id="PF00290">
    <property type="entry name" value="Trp_syntA"/>
    <property type="match status" value="1"/>
</dbReference>
<dbReference type="AlphaFoldDB" id="A0A090BWK6"/>
<evidence type="ECO:0000313" key="11">
    <source>
        <dbReference type="EMBL" id="BAP58771.1"/>
    </source>
</evidence>
<evidence type="ECO:0000256" key="8">
    <source>
        <dbReference type="ARBA" id="ARBA00049047"/>
    </source>
</evidence>
<evidence type="ECO:0000313" key="12">
    <source>
        <dbReference type="Proteomes" id="UP000031627"/>
    </source>
</evidence>
<dbReference type="PROSITE" id="PS00167">
    <property type="entry name" value="TRP_SYNTHASE_ALPHA"/>
    <property type="match status" value="1"/>
</dbReference>
<protein>
    <recommendedName>
        <fullName evidence="9">Tryptophan synthase alpha chain</fullName>
        <ecNumber evidence="9">4.2.1.20</ecNumber>
    </recommendedName>
</protein>
<dbReference type="SUPFAM" id="SSF51366">
    <property type="entry name" value="Ribulose-phoshate binding barrel"/>
    <property type="match status" value="1"/>
</dbReference>
<dbReference type="InterPro" id="IPR013785">
    <property type="entry name" value="Aldolase_TIM"/>
</dbReference>
<dbReference type="OrthoDB" id="9804578at2"/>
<dbReference type="GO" id="GO:0004834">
    <property type="term" value="F:tryptophan synthase activity"/>
    <property type="evidence" value="ECO:0007669"/>
    <property type="project" value="UniProtKB-UniRule"/>
</dbReference>
<dbReference type="HOGENOM" id="CLU_016734_0_4_6"/>
<evidence type="ECO:0000256" key="5">
    <source>
        <dbReference type="ARBA" id="ARBA00022822"/>
    </source>
</evidence>
<proteinExistence type="inferred from homology"/>
<name>A0A090BWK6_9ENTR</name>
<keyword evidence="5 9" id="KW-0822">Tryptophan biosynthesis</keyword>
<keyword evidence="4 9" id="KW-0028">Amino-acid biosynthesis</keyword>
<comment type="subunit">
    <text evidence="3 9">Tetramer of two alpha and two beta chains.</text>
</comment>
<sequence>MKRYNNVFKKLLSNNEGAFIPFVVIGDPSIEYTKNIIDIIINSGADALELGFPFSDPVADGPTIQSAMMRALKSGVDQNFCFSCIKEIRNKYPQIPIGILVYANLVFCNGIEEFYKKCQESGVDSVLIPDLPIEESSNFCKVANYYNIDEIFICPPNATDNFLKKISKLGRGYIYLVSRLGITGVEDNQLLFLKSLINKLKKYNSVPIIQGFGISNTDQIKTIIQSGATGVISGSVIIKIIEENQSNLTLLCKKLNSIVRLLKNATINTII</sequence>
<evidence type="ECO:0000256" key="7">
    <source>
        <dbReference type="ARBA" id="ARBA00023239"/>
    </source>
</evidence>
<dbReference type="UniPathway" id="UPA00035">
    <property type="reaction ID" value="UER00044"/>
</dbReference>
<gene>
    <name evidence="9 11" type="primary">trpA</name>
    <name evidence="11" type="ORF">TGUWTKB_5450</name>
</gene>
<dbReference type="STRING" id="1410383.TGUWTKB_5450"/>
<reference evidence="12" key="1">
    <citation type="submission" date="2013-11" db="EMBL/GenBank/DDBJ databases">
        <title>Symbiont-containing voluminous jelly as an extraordinary maternal gift for overwintering insect nymphs.</title>
        <authorList>
            <person name="Kaiwa N."/>
            <person name="Hosokawa T."/>
            <person name="Nikoh N."/>
            <person name="Meng X.Y."/>
            <person name="Tanahashi M."/>
            <person name="Moriyama M."/>
            <person name="Maeda T."/>
            <person name="Yamaguchi K."/>
            <person name="Shigenobu S."/>
            <person name="Ito M."/>
            <person name="Fukatsu T."/>
        </authorList>
    </citation>
    <scope>NUCLEOTIDE SEQUENCE [LARGE SCALE GENOMIC DNA]</scope>
    <source>
        <strain evidence="12">UwTKB</strain>
    </source>
</reference>
<feature type="active site" description="Proton acceptor" evidence="9">
    <location>
        <position position="49"/>
    </location>
</feature>
<comment type="function">
    <text evidence="1 9">The alpha subunit is responsible for the aldol cleavage of indoleglycerol phosphate to indole and glyceraldehyde 3-phosphate.</text>
</comment>
<comment type="similarity">
    <text evidence="9 10">Belongs to the TrpA family.</text>
</comment>
<evidence type="ECO:0000256" key="2">
    <source>
        <dbReference type="ARBA" id="ARBA00004733"/>
    </source>
</evidence>
<dbReference type="EC" id="4.2.1.20" evidence="9"/>
<organism evidence="11 12">
    <name type="scientific">Candidatus Tachikawaea gelatinosa</name>
    <dbReference type="NCBI Taxonomy" id="1410383"/>
    <lineage>
        <taxon>Bacteria</taxon>
        <taxon>Pseudomonadati</taxon>
        <taxon>Pseudomonadota</taxon>
        <taxon>Gammaproteobacteria</taxon>
        <taxon>Enterobacterales</taxon>
        <taxon>Enterobacteriaceae</taxon>
        <taxon>Candidatus Tachikawaea</taxon>
    </lineage>
</organism>
<keyword evidence="6 9" id="KW-0057">Aromatic amino acid biosynthesis</keyword>
<evidence type="ECO:0000256" key="4">
    <source>
        <dbReference type="ARBA" id="ARBA00022605"/>
    </source>
</evidence>
<dbReference type="EMBL" id="AP014521">
    <property type="protein sequence ID" value="BAP58771.1"/>
    <property type="molecule type" value="Genomic_DNA"/>
</dbReference>
<comment type="catalytic activity">
    <reaction evidence="8 9">
        <text>(1S,2R)-1-C-(indol-3-yl)glycerol 3-phosphate + L-serine = D-glyceraldehyde 3-phosphate + L-tryptophan + H2O</text>
        <dbReference type="Rhea" id="RHEA:10532"/>
        <dbReference type="ChEBI" id="CHEBI:15377"/>
        <dbReference type="ChEBI" id="CHEBI:33384"/>
        <dbReference type="ChEBI" id="CHEBI:57912"/>
        <dbReference type="ChEBI" id="CHEBI:58866"/>
        <dbReference type="ChEBI" id="CHEBI:59776"/>
        <dbReference type="EC" id="4.2.1.20"/>
    </reaction>
</comment>
<keyword evidence="12" id="KW-1185">Reference proteome</keyword>
<dbReference type="KEGG" id="sbw:TGUWTKB_5450"/>
<dbReference type="FunFam" id="3.20.20.70:FF:000037">
    <property type="entry name" value="Tryptophan synthase alpha chain"/>
    <property type="match status" value="1"/>
</dbReference>
<evidence type="ECO:0000256" key="10">
    <source>
        <dbReference type="RuleBase" id="RU003662"/>
    </source>
</evidence>
<evidence type="ECO:0000256" key="1">
    <source>
        <dbReference type="ARBA" id="ARBA00003365"/>
    </source>
</evidence>
<dbReference type="Gene3D" id="3.20.20.70">
    <property type="entry name" value="Aldolase class I"/>
    <property type="match status" value="1"/>
</dbReference>
<reference evidence="11 12" key="2">
    <citation type="journal article" date="2014" name="Curr. Biol.">
        <title>Symbiont-Supplemented Maternal Investment Underpinning Host's Ecological Adaptation.</title>
        <authorList>
            <person name="Kaiwa N."/>
            <person name="Hosokawa T."/>
            <person name="Nikoh N."/>
            <person name="Tanahashi M."/>
            <person name="Moriyama M."/>
            <person name="Meng X.Y."/>
            <person name="Maeda T."/>
            <person name="Yamaguchi K."/>
            <person name="Shigenobu S."/>
            <person name="Ito M."/>
            <person name="Fukatsu T."/>
        </authorList>
    </citation>
    <scope>NUCLEOTIDE SEQUENCE [LARGE SCALE GENOMIC DNA]</scope>
    <source>
        <strain evidence="11 12">UwTKB</strain>
    </source>
</reference>
<keyword evidence="7 9" id="KW-0456">Lyase</keyword>
<dbReference type="Proteomes" id="UP000031627">
    <property type="component" value="Chromosome"/>
</dbReference>
<accession>A0A090BWK6</accession>
<dbReference type="InterPro" id="IPR018204">
    <property type="entry name" value="Trp_synthase_alpha_AS"/>
</dbReference>
<feature type="active site" description="Proton acceptor" evidence="9">
    <location>
        <position position="60"/>
    </location>
</feature>
<dbReference type="InterPro" id="IPR011060">
    <property type="entry name" value="RibuloseP-bd_barrel"/>
</dbReference>
<comment type="pathway">
    <text evidence="2 9">Amino-acid biosynthesis; L-tryptophan biosynthesis; L-tryptophan from chorismate: step 5/5.</text>
</comment>
<evidence type="ECO:0000256" key="9">
    <source>
        <dbReference type="HAMAP-Rule" id="MF_00131"/>
    </source>
</evidence>
<dbReference type="HAMAP" id="MF_00131">
    <property type="entry name" value="Trp_synth_alpha"/>
    <property type="match status" value="1"/>
</dbReference>
<dbReference type="GO" id="GO:0005829">
    <property type="term" value="C:cytosol"/>
    <property type="evidence" value="ECO:0007669"/>
    <property type="project" value="TreeGrafter"/>
</dbReference>
<dbReference type="RefSeq" id="WP_041063335.1">
    <property type="nucleotide sequence ID" value="NZ_AP014521.1"/>
</dbReference>
<evidence type="ECO:0000256" key="6">
    <source>
        <dbReference type="ARBA" id="ARBA00023141"/>
    </source>
</evidence>
<dbReference type="CDD" id="cd04724">
    <property type="entry name" value="Tryptophan_synthase_alpha"/>
    <property type="match status" value="1"/>
</dbReference>
<dbReference type="InterPro" id="IPR002028">
    <property type="entry name" value="Trp_synthase_suA"/>
</dbReference>
<dbReference type="PANTHER" id="PTHR43406">
    <property type="entry name" value="TRYPTOPHAN SYNTHASE, ALPHA CHAIN"/>
    <property type="match status" value="1"/>
</dbReference>